<feature type="domain" description="HTH araC/xylS-type" evidence="4">
    <location>
        <begin position="83"/>
        <end position="188"/>
    </location>
</feature>
<keyword evidence="6" id="KW-1185">Reference proteome</keyword>
<dbReference type="GO" id="GO:0003700">
    <property type="term" value="F:DNA-binding transcription factor activity"/>
    <property type="evidence" value="ECO:0007669"/>
    <property type="project" value="InterPro"/>
</dbReference>
<evidence type="ECO:0000256" key="3">
    <source>
        <dbReference type="ARBA" id="ARBA00023163"/>
    </source>
</evidence>
<evidence type="ECO:0000313" key="5">
    <source>
        <dbReference type="EMBL" id="RYC66481.1"/>
    </source>
</evidence>
<evidence type="ECO:0000256" key="2">
    <source>
        <dbReference type="ARBA" id="ARBA00023125"/>
    </source>
</evidence>
<dbReference type="InterPro" id="IPR018060">
    <property type="entry name" value="HTH_AraC"/>
</dbReference>
<dbReference type="PROSITE" id="PS01124">
    <property type="entry name" value="HTH_ARAC_FAMILY_2"/>
    <property type="match status" value="1"/>
</dbReference>
<dbReference type="GO" id="GO:0043565">
    <property type="term" value="F:sequence-specific DNA binding"/>
    <property type="evidence" value="ECO:0007669"/>
    <property type="project" value="InterPro"/>
</dbReference>
<dbReference type="PANTHER" id="PTHR43280">
    <property type="entry name" value="ARAC-FAMILY TRANSCRIPTIONAL REGULATOR"/>
    <property type="match status" value="1"/>
</dbReference>
<accession>A0A4Q2UGG5</accession>
<dbReference type="SMART" id="SM00342">
    <property type="entry name" value="HTH_ARAC"/>
    <property type="match status" value="1"/>
</dbReference>
<dbReference type="EMBL" id="SBLB01000014">
    <property type="protein sequence ID" value="RYC66481.1"/>
    <property type="molecule type" value="Genomic_DNA"/>
</dbReference>
<dbReference type="AlphaFoldDB" id="A0A4Q2UGG5"/>
<dbReference type="Proteomes" id="UP000290407">
    <property type="component" value="Unassembled WGS sequence"/>
</dbReference>
<dbReference type="PANTHER" id="PTHR43280:SF2">
    <property type="entry name" value="HTH-TYPE TRANSCRIPTIONAL REGULATOR EXSA"/>
    <property type="match status" value="1"/>
</dbReference>
<keyword evidence="1" id="KW-0805">Transcription regulation</keyword>
<proteinExistence type="predicted"/>
<reference evidence="5 6" key="1">
    <citation type="submission" date="2019-01" db="EMBL/GenBank/DDBJ databases">
        <title>Spirosoma flava sp. nov., a propanil-degrading bacterium isolated from herbicide-contaminated soil.</title>
        <authorList>
            <person name="Zhang L."/>
            <person name="Jiang J.-D."/>
        </authorList>
    </citation>
    <scope>NUCLEOTIDE SEQUENCE [LARGE SCALE GENOMIC DNA]</scope>
    <source>
        <strain evidence="5 6">TY50</strain>
    </source>
</reference>
<sequence length="200" mass="22874">MITRSQPLPTNETPLAIRGMVCARCMDVVRQELEDLGWEVTQMRLGHVQVRGQVSPDELARIQVTLEKQGFSLVSDAKVTLVQRIKTLVEQTLNRDDLSERKIRFSDFLATELSMSYDKLSALFSASEGQTLERYVIERRLDKVKERLVYSDLSLSEIAHQTGYSSVPHLSNQFKRLTGLSPTFFRTVRRDKQALQQQTG</sequence>
<keyword evidence="3" id="KW-0804">Transcription</keyword>
<name>A0A4Q2UGG5_9BACT</name>
<dbReference type="Gene3D" id="1.10.10.60">
    <property type="entry name" value="Homeodomain-like"/>
    <property type="match status" value="1"/>
</dbReference>
<dbReference type="Gene3D" id="3.30.70.100">
    <property type="match status" value="1"/>
</dbReference>
<comment type="caution">
    <text evidence="5">The sequence shown here is derived from an EMBL/GenBank/DDBJ whole genome shotgun (WGS) entry which is preliminary data.</text>
</comment>
<dbReference type="Pfam" id="PF12833">
    <property type="entry name" value="HTH_18"/>
    <property type="match status" value="1"/>
</dbReference>
<evidence type="ECO:0000256" key="1">
    <source>
        <dbReference type="ARBA" id="ARBA00023015"/>
    </source>
</evidence>
<gene>
    <name evidence="5" type="ORF">EQG79_29335</name>
</gene>
<dbReference type="PROSITE" id="PS00041">
    <property type="entry name" value="HTH_ARAC_FAMILY_1"/>
    <property type="match status" value="1"/>
</dbReference>
<dbReference type="RefSeq" id="WP_129606616.1">
    <property type="nucleotide sequence ID" value="NZ_SBLB01000014.1"/>
</dbReference>
<evidence type="ECO:0000259" key="4">
    <source>
        <dbReference type="PROSITE" id="PS01124"/>
    </source>
</evidence>
<dbReference type="InterPro" id="IPR018062">
    <property type="entry name" value="HTH_AraC-typ_CS"/>
</dbReference>
<dbReference type="SUPFAM" id="SSF46689">
    <property type="entry name" value="Homeodomain-like"/>
    <property type="match status" value="1"/>
</dbReference>
<dbReference type="InterPro" id="IPR009057">
    <property type="entry name" value="Homeodomain-like_sf"/>
</dbReference>
<keyword evidence="2" id="KW-0238">DNA-binding</keyword>
<protein>
    <submittedName>
        <fullName evidence="5">AraC family transcriptional regulator</fullName>
    </submittedName>
</protein>
<evidence type="ECO:0000313" key="6">
    <source>
        <dbReference type="Proteomes" id="UP000290407"/>
    </source>
</evidence>
<organism evidence="5 6">
    <name type="scientific">Spirosoma sordidisoli</name>
    <dbReference type="NCBI Taxonomy" id="2502893"/>
    <lineage>
        <taxon>Bacteria</taxon>
        <taxon>Pseudomonadati</taxon>
        <taxon>Bacteroidota</taxon>
        <taxon>Cytophagia</taxon>
        <taxon>Cytophagales</taxon>
        <taxon>Cytophagaceae</taxon>
        <taxon>Spirosoma</taxon>
    </lineage>
</organism>